<dbReference type="PANTHER" id="PTHR24250">
    <property type="entry name" value="CHYMOTRYPSIN-RELATED"/>
    <property type="match status" value="1"/>
</dbReference>
<dbReference type="InterPro" id="IPR043504">
    <property type="entry name" value="Peptidase_S1_PA_chymotrypsin"/>
</dbReference>
<reference evidence="3" key="1">
    <citation type="journal article" date="2023" name="Insect Mol. Biol.">
        <title>Genome sequencing provides insights into the evolution of gene families encoding plant cell wall-degrading enzymes in longhorned beetles.</title>
        <authorList>
            <person name="Shin N.R."/>
            <person name="Okamura Y."/>
            <person name="Kirsch R."/>
            <person name="Pauchet Y."/>
        </authorList>
    </citation>
    <scope>NUCLEOTIDE SEQUENCE</scope>
    <source>
        <strain evidence="3">AMC_N1</strain>
    </source>
</reference>
<organism evidence="3 4">
    <name type="scientific">Aromia moschata</name>
    <dbReference type="NCBI Taxonomy" id="1265417"/>
    <lineage>
        <taxon>Eukaryota</taxon>
        <taxon>Metazoa</taxon>
        <taxon>Ecdysozoa</taxon>
        <taxon>Arthropoda</taxon>
        <taxon>Hexapoda</taxon>
        <taxon>Insecta</taxon>
        <taxon>Pterygota</taxon>
        <taxon>Neoptera</taxon>
        <taxon>Endopterygota</taxon>
        <taxon>Coleoptera</taxon>
        <taxon>Polyphaga</taxon>
        <taxon>Cucujiformia</taxon>
        <taxon>Chrysomeloidea</taxon>
        <taxon>Cerambycidae</taxon>
        <taxon>Cerambycinae</taxon>
        <taxon>Callichromatini</taxon>
        <taxon>Aromia</taxon>
    </lineage>
</organism>
<dbReference type="CDD" id="cd00190">
    <property type="entry name" value="Tryp_SPc"/>
    <property type="match status" value="1"/>
</dbReference>
<dbReference type="PROSITE" id="PS00134">
    <property type="entry name" value="TRYPSIN_HIS"/>
    <property type="match status" value="1"/>
</dbReference>
<keyword evidence="1" id="KW-1015">Disulfide bond</keyword>
<protein>
    <recommendedName>
        <fullName evidence="2">Peptidase S1 domain-containing protein</fullName>
    </recommendedName>
</protein>
<comment type="caution">
    <text evidence="3">The sequence shown here is derived from an EMBL/GenBank/DDBJ whole genome shotgun (WGS) entry which is preliminary data.</text>
</comment>
<evidence type="ECO:0000259" key="2">
    <source>
        <dbReference type="PROSITE" id="PS50240"/>
    </source>
</evidence>
<dbReference type="Proteomes" id="UP001162162">
    <property type="component" value="Unassembled WGS sequence"/>
</dbReference>
<feature type="domain" description="Peptidase S1" evidence="2">
    <location>
        <begin position="1"/>
        <end position="344"/>
    </location>
</feature>
<evidence type="ECO:0000256" key="1">
    <source>
        <dbReference type="ARBA" id="ARBA00023157"/>
    </source>
</evidence>
<feature type="non-terminal residue" evidence="3">
    <location>
        <position position="1"/>
    </location>
</feature>
<name>A0AAV8Y5H7_9CUCU</name>
<dbReference type="InterPro" id="IPR001254">
    <property type="entry name" value="Trypsin_dom"/>
</dbReference>
<dbReference type="PRINTS" id="PR00722">
    <property type="entry name" value="CHYMOTRYPSIN"/>
</dbReference>
<dbReference type="SUPFAM" id="SSF50494">
    <property type="entry name" value="Trypsin-like serine proteases"/>
    <property type="match status" value="1"/>
</dbReference>
<dbReference type="GO" id="GO:0006508">
    <property type="term" value="P:proteolysis"/>
    <property type="evidence" value="ECO:0007669"/>
    <property type="project" value="InterPro"/>
</dbReference>
<dbReference type="FunFam" id="2.40.10.10:FF:000068">
    <property type="entry name" value="transmembrane protease serine 2"/>
    <property type="match status" value="1"/>
</dbReference>
<dbReference type="PROSITE" id="PS50240">
    <property type="entry name" value="TRYPSIN_DOM"/>
    <property type="match status" value="1"/>
</dbReference>
<dbReference type="SMART" id="SM00020">
    <property type="entry name" value="Tryp_SPc"/>
    <property type="match status" value="1"/>
</dbReference>
<dbReference type="InterPro" id="IPR018114">
    <property type="entry name" value="TRYPSIN_HIS"/>
</dbReference>
<dbReference type="InterPro" id="IPR049012">
    <property type="entry name" value="Mutator_transp_dom"/>
</dbReference>
<evidence type="ECO:0000313" key="3">
    <source>
        <dbReference type="EMBL" id="KAJ8946162.1"/>
    </source>
</evidence>
<dbReference type="InterPro" id="IPR009003">
    <property type="entry name" value="Peptidase_S1_PA"/>
</dbReference>
<proteinExistence type="predicted"/>
<accession>A0AAV8Y5H7</accession>
<dbReference type="Pfam" id="PF00089">
    <property type="entry name" value="Trypsin"/>
    <property type="match status" value="2"/>
</dbReference>
<dbReference type="InterPro" id="IPR001314">
    <property type="entry name" value="Peptidase_S1A"/>
</dbReference>
<dbReference type="AlphaFoldDB" id="A0AAV8Y5H7"/>
<gene>
    <name evidence="3" type="ORF">NQ318_004415</name>
</gene>
<dbReference type="Gene3D" id="2.40.10.10">
    <property type="entry name" value="Trypsin-like serine proteases"/>
    <property type="match status" value="3"/>
</dbReference>
<evidence type="ECO:0000313" key="4">
    <source>
        <dbReference type="Proteomes" id="UP001162162"/>
    </source>
</evidence>
<dbReference type="EMBL" id="JAPWTK010000195">
    <property type="protein sequence ID" value="KAJ8946162.1"/>
    <property type="molecule type" value="Genomic_DNA"/>
</dbReference>
<sequence>GNHKLIEPNLGDIPYQASLMVRLNNSYYQTFCGGSLIHPQWVLTAAHCLEQNNKAMPTNAIYITLGSIYTNGRGGQRLQVERLAINKKYLESGIADIGLVKLKTPARLGKSVKVIKLHTNQGESLIGNTAYLTGYGIINDFYQQPTRLRKAVLHINTPDKCLMDSRDDATEICCTSTISEGKACKVIKLFRVTAGLVTTVPALEKSHAGKMEVDSIKEVFQRSEEMHNVKYAQYIGDGDSKTSKAKTLDLDPYNNDPKVMKKERVGHVKKNAWEPSSVMRRKQTRDLGEEGDSGGPLTILKNGRYIQVGITSHLAILPFCKISFNNSVYTRVSAYIAWISKITGIDFMKYNPS</sequence>
<dbReference type="Pfam" id="PF20700">
    <property type="entry name" value="Mutator"/>
    <property type="match status" value="1"/>
</dbReference>
<keyword evidence="4" id="KW-1185">Reference proteome</keyword>
<dbReference type="GO" id="GO:0004252">
    <property type="term" value="F:serine-type endopeptidase activity"/>
    <property type="evidence" value="ECO:0007669"/>
    <property type="project" value="InterPro"/>
</dbReference>